<dbReference type="InterPro" id="IPR044563">
    <property type="entry name" value="Sgt1-like"/>
</dbReference>
<proteinExistence type="predicted"/>
<organism evidence="4 5">
    <name type="scientific">Testicularia cyperi</name>
    <dbReference type="NCBI Taxonomy" id="1882483"/>
    <lineage>
        <taxon>Eukaryota</taxon>
        <taxon>Fungi</taxon>
        <taxon>Dikarya</taxon>
        <taxon>Basidiomycota</taxon>
        <taxon>Ustilaginomycotina</taxon>
        <taxon>Ustilaginomycetes</taxon>
        <taxon>Ustilaginales</taxon>
        <taxon>Anthracoideaceae</taxon>
        <taxon>Testicularia</taxon>
    </lineage>
</organism>
<evidence type="ECO:0000313" key="4">
    <source>
        <dbReference type="EMBL" id="PWZ01403.1"/>
    </source>
</evidence>
<dbReference type="OrthoDB" id="1898560at2759"/>
<feature type="domain" description="SGS" evidence="2">
    <location>
        <begin position="129"/>
        <end position="226"/>
    </location>
</feature>
<dbReference type="PROSITE" id="PS51048">
    <property type="entry name" value="SGS"/>
    <property type="match status" value="1"/>
</dbReference>
<protein>
    <submittedName>
        <fullName evidence="4">SGS-domain-containing protein</fullName>
    </submittedName>
</protein>
<feature type="compositionally biased region" description="Polar residues" evidence="1">
    <location>
        <begin position="191"/>
        <end position="203"/>
    </location>
</feature>
<dbReference type="SUPFAM" id="SSF49764">
    <property type="entry name" value="HSP20-like chaperones"/>
    <property type="match status" value="1"/>
</dbReference>
<dbReference type="InterPro" id="IPR007052">
    <property type="entry name" value="CS_dom"/>
</dbReference>
<name>A0A317XUB6_9BASI</name>
<dbReference type="PANTHER" id="PTHR45862">
    <property type="entry name" value="PROTEIN SGT1 HOMOLOG"/>
    <property type="match status" value="1"/>
</dbReference>
<dbReference type="STRING" id="1882483.A0A317XUB6"/>
<dbReference type="PROSITE" id="PS51203">
    <property type="entry name" value="CS"/>
    <property type="match status" value="1"/>
</dbReference>
<feature type="domain" description="CS" evidence="3">
    <location>
        <begin position="16"/>
        <end position="108"/>
    </location>
</feature>
<evidence type="ECO:0000259" key="3">
    <source>
        <dbReference type="PROSITE" id="PS51203"/>
    </source>
</evidence>
<dbReference type="InterPro" id="IPR007699">
    <property type="entry name" value="SGS_dom"/>
</dbReference>
<evidence type="ECO:0000256" key="1">
    <source>
        <dbReference type="SAM" id="MobiDB-lite"/>
    </source>
</evidence>
<feature type="compositionally biased region" description="Acidic residues" evidence="1">
    <location>
        <begin position="145"/>
        <end position="154"/>
    </location>
</feature>
<dbReference type="Pfam" id="PF05002">
    <property type="entry name" value="SGS"/>
    <property type="match status" value="1"/>
</dbReference>
<dbReference type="Proteomes" id="UP000246740">
    <property type="component" value="Unassembled WGS sequence"/>
</dbReference>
<feature type="region of interest" description="Disordered" evidence="1">
    <location>
        <begin position="103"/>
        <end position="164"/>
    </location>
</feature>
<feature type="region of interest" description="Disordered" evidence="1">
    <location>
        <begin position="189"/>
        <end position="226"/>
    </location>
</feature>
<accession>A0A317XUB6</accession>
<dbReference type="Gene3D" id="2.60.40.790">
    <property type="match status" value="1"/>
</dbReference>
<keyword evidence="5" id="KW-1185">Reference proteome</keyword>
<dbReference type="EMBL" id="KZ819190">
    <property type="protein sequence ID" value="PWZ01403.1"/>
    <property type="molecule type" value="Genomic_DNA"/>
</dbReference>
<dbReference type="InterPro" id="IPR008978">
    <property type="entry name" value="HSP20-like_chaperone"/>
</dbReference>
<evidence type="ECO:0000259" key="2">
    <source>
        <dbReference type="PROSITE" id="PS51048"/>
    </source>
</evidence>
<dbReference type="Pfam" id="PF04969">
    <property type="entry name" value="CS"/>
    <property type="match status" value="1"/>
</dbReference>
<dbReference type="FunCoup" id="A0A317XUB6">
    <property type="interactions" value="482"/>
</dbReference>
<dbReference type="InParanoid" id="A0A317XUB6"/>
<gene>
    <name evidence="4" type="ORF">BCV70DRAFT_186885</name>
</gene>
<evidence type="ECO:0000313" key="5">
    <source>
        <dbReference type="Proteomes" id="UP000246740"/>
    </source>
</evidence>
<dbReference type="GO" id="GO:0051087">
    <property type="term" value="F:protein-folding chaperone binding"/>
    <property type="evidence" value="ECO:0007669"/>
    <property type="project" value="InterPro"/>
</dbReference>
<feature type="compositionally biased region" description="Low complexity" evidence="1">
    <location>
        <begin position="115"/>
        <end position="128"/>
    </location>
</feature>
<dbReference type="AlphaFoldDB" id="A0A317XUB6"/>
<reference evidence="4 5" key="1">
    <citation type="journal article" date="2018" name="Mol. Biol. Evol.">
        <title>Broad Genomic Sampling Reveals a Smut Pathogenic Ancestry of the Fungal Clade Ustilaginomycotina.</title>
        <authorList>
            <person name="Kijpornyongpan T."/>
            <person name="Mondo S.J."/>
            <person name="Barry K."/>
            <person name="Sandor L."/>
            <person name="Lee J."/>
            <person name="Lipzen A."/>
            <person name="Pangilinan J."/>
            <person name="LaButti K."/>
            <person name="Hainaut M."/>
            <person name="Henrissat B."/>
            <person name="Grigoriev I.V."/>
            <person name="Spatafora J.W."/>
            <person name="Aime M.C."/>
        </authorList>
    </citation>
    <scope>NUCLEOTIDE SEQUENCE [LARGE SCALE GENOMIC DNA]</scope>
    <source>
        <strain evidence="4 5">MCA 3645</strain>
    </source>
</reference>
<dbReference type="CDD" id="cd06466">
    <property type="entry name" value="p23_CS_SGT1_like"/>
    <property type="match status" value="1"/>
</dbReference>
<feature type="compositionally biased region" description="Basic and acidic residues" evidence="1">
    <location>
        <begin position="214"/>
        <end position="226"/>
    </location>
</feature>
<sequence length="226" mass="24045">MSSAGPSTAAAAAAAAAKPRFDFYQTETAVNVSVFIKGVRQADLAVDISDHSLFVKAHSEATGSEHILQLDPLFSTVDPSSSSFKVLSTKIDIVLHKAHPGQRWPKLEASPDSVTSATTPSYTAATSPQQPTGPTARARSKWDSFDPDEDDEDGSGAAGGSNAADADINKFFQRIYADADEDTRRAMMKSYTESGGTSLSTDWSKVGKATVETKPPEGLEARKWES</sequence>